<comment type="caution">
    <text evidence="3">The sequence shown here is derived from an EMBL/GenBank/DDBJ whole genome shotgun (WGS) entry which is preliminary data.</text>
</comment>
<evidence type="ECO:0000313" key="3">
    <source>
        <dbReference type="EMBL" id="MBB3102110.1"/>
    </source>
</evidence>
<dbReference type="EMBL" id="JACHXI010000001">
    <property type="protein sequence ID" value="MBB3102110.1"/>
    <property type="molecule type" value="Genomic_DNA"/>
</dbReference>
<proteinExistence type="predicted"/>
<dbReference type="Pfam" id="PF07963">
    <property type="entry name" value="N_methyl"/>
    <property type="match status" value="1"/>
</dbReference>
<reference evidence="3 4" key="1">
    <citation type="submission" date="2020-08" db="EMBL/GenBank/DDBJ databases">
        <title>Genomic Encyclopedia of Type Strains, Phase III (KMG-III): the genomes of soil and plant-associated and newly described type strains.</title>
        <authorList>
            <person name="Whitman W."/>
        </authorList>
    </citation>
    <scope>NUCLEOTIDE SEQUENCE [LARGE SCALE GENOMIC DNA]</scope>
    <source>
        <strain evidence="3 4">CECT 4462</strain>
    </source>
</reference>
<feature type="transmembrane region" description="Helical" evidence="2">
    <location>
        <begin position="12"/>
        <end position="34"/>
    </location>
</feature>
<keyword evidence="2" id="KW-0472">Membrane</keyword>
<dbReference type="InterPro" id="IPR012902">
    <property type="entry name" value="N_methyl_site"/>
</dbReference>
<name>A0A839T0P7_AZOMA</name>
<protein>
    <submittedName>
        <fullName evidence="3">Type IV pilus assembly protein PilW</fullName>
    </submittedName>
</protein>
<keyword evidence="4" id="KW-1185">Reference proteome</keyword>
<evidence type="ECO:0000256" key="2">
    <source>
        <dbReference type="SAM" id="Phobius"/>
    </source>
</evidence>
<gene>
    <name evidence="3" type="ORF">FHR87_000470</name>
</gene>
<keyword evidence="2" id="KW-1133">Transmembrane helix</keyword>
<dbReference type="AlphaFoldDB" id="A0A839T0P7"/>
<dbReference type="Proteomes" id="UP000549250">
    <property type="component" value="Unassembled WGS sequence"/>
</dbReference>
<evidence type="ECO:0000256" key="1">
    <source>
        <dbReference type="SAM" id="MobiDB-lite"/>
    </source>
</evidence>
<organism evidence="3 4">
    <name type="scientific">Azomonas macrocytogenes</name>
    <name type="common">Azotobacter macrocytogenes</name>
    <dbReference type="NCBI Taxonomy" id="69962"/>
    <lineage>
        <taxon>Bacteria</taxon>
        <taxon>Pseudomonadati</taxon>
        <taxon>Pseudomonadota</taxon>
        <taxon>Gammaproteobacteria</taxon>
        <taxon>Pseudomonadales</taxon>
        <taxon>Pseudomonadaceae</taxon>
        <taxon>Azomonas</taxon>
    </lineage>
</organism>
<keyword evidence="2" id="KW-0812">Transmembrane</keyword>
<dbReference type="RefSeq" id="WP_183165066.1">
    <property type="nucleotide sequence ID" value="NZ_JACHXI010000001.1"/>
</dbReference>
<feature type="region of interest" description="Disordered" evidence="1">
    <location>
        <begin position="120"/>
        <end position="139"/>
    </location>
</feature>
<sequence length="262" mass="28623">MRHSTRQHGLSLVELMVAMTLSCFLLLGVSQIYIDNKRHYLYQQGQSDNQENGRFTLLLLEQQLAKAGYRRRPDVDMEQAFPATSKTAGGKTCALGSGISISKIDATSICLRYQPRDADERDCAGNGPGGTTDLSQPYTTPITNPPAFIEIITLDKNNSSLRCNGQELVAGIEDIHFELGTGPLGTKTVTGYTSTLDASNPVIRSLRYSILLASTQGQLNQGMENVACGQWKALTGQEDSPCQDERLYRIVSSGMAVRNLMP</sequence>
<dbReference type="NCBIfam" id="TIGR02532">
    <property type="entry name" value="IV_pilin_GFxxxE"/>
    <property type="match status" value="1"/>
</dbReference>
<evidence type="ECO:0000313" key="4">
    <source>
        <dbReference type="Proteomes" id="UP000549250"/>
    </source>
</evidence>
<accession>A0A839T0P7</accession>